<dbReference type="PANTHER" id="PTHR33700:SF26">
    <property type="entry name" value="METHYLTRANSFERASE"/>
    <property type="match status" value="1"/>
</dbReference>
<evidence type="ECO:0000256" key="2">
    <source>
        <dbReference type="SAM" id="Phobius"/>
    </source>
</evidence>
<feature type="region of interest" description="Disordered" evidence="1">
    <location>
        <begin position="140"/>
        <end position="228"/>
    </location>
</feature>
<feature type="region of interest" description="Disordered" evidence="1">
    <location>
        <begin position="245"/>
        <end position="276"/>
    </location>
</feature>
<feature type="region of interest" description="Disordered" evidence="1">
    <location>
        <begin position="289"/>
        <end position="308"/>
    </location>
</feature>
<evidence type="ECO:0000313" key="4">
    <source>
        <dbReference type="Proteomes" id="UP001324115"/>
    </source>
</evidence>
<protein>
    <submittedName>
        <fullName evidence="3">Uncharacterized protein</fullName>
    </submittedName>
</protein>
<proteinExistence type="predicted"/>
<feature type="compositionally biased region" description="Basic and acidic residues" evidence="1">
    <location>
        <begin position="173"/>
        <end position="196"/>
    </location>
</feature>
<comment type="caution">
    <text evidence="3">The sequence shown here is derived from an EMBL/GenBank/DDBJ whole genome shotgun (WGS) entry which is preliminary data.</text>
</comment>
<name>A0AAN7FWW8_QUERU</name>
<evidence type="ECO:0000256" key="1">
    <source>
        <dbReference type="SAM" id="MobiDB-lite"/>
    </source>
</evidence>
<feature type="compositionally biased region" description="Acidic residues" evidence="1">
    <location>
        <begin position="343"/>
        <end position="352"/>
    </location>
</feature>
<keyword evidence="2" id="KW-0472">Membrane</keyword>
<keyword evidence="2" id="KW-0812">Transmembrane</keyword>
<organism evidence="3 4">
    <name type="scientific">Quercus rubra</name>
    <name type="common">Northern red oak</name>
    <name type="synonym">Quercus borealis</name>
    <dbReference type="NCBI Taxonomy" id="3512"/>
    <lineage>
        <taxon>Eukaryota</taxon>
        <taxon>Viridiplantae</taxon>
        <taxon>Streptophyta</taxon>
        <taxon>Embryophyta</taxon>
        <taxon>Tracheophyta</taxon>
        <taxon>Spermatophyta</taxon>
        <taxon>Magnoliopsida</taxon>
        <taxon>eudicotyledons</taxon>
        <taxon>Gunneridae</taxon>
        <taxon>Pentapetalae</taxon>
        <taxon>rosids</taxon>
        <taxon>fabids</taxon>
        <taxon>Fagales</taxon>
        <taxon>Fagaceae</taxon>
        <taxon>Quercus</taxon>
    </lineage>
</organism>
<dbReference type="Proteomes" id="UP001324115">
    <property type="component" value="Unassembled WGS sequence"/>
</dbReference>
<keyword evidence="4" id="KW-1185">Reference proteome</keyword>
<feature type="compositionally biased region" description="Polar residues" evidence="1">
    <location>
        <begin position="321"/>
        <end position="339"/>
    </location>
</feature>
<feature type="transmembrane region" description="Helical" evidence="2">
    <location>
        <begin position="20"/>
        <end position="37"/>
    </location>
</feature>
<keyword evidence="2" id="KW-1133">Transmembrane helix</keyword>
<dbReference type="PANTHER" id="PTHR33700">
    <property type="entry name" value="MYB-LIKE PROTEIN X"/>
    <property type="match status" value="1"/>
</dbReference>
<reference evidence="3 4" key="1">
    <citation type="journal article" date="2023" name="G3 (Bethesda)">
        <title>A haplotype-resolved chromosome-scale genome for Quercus rubra L. provides insights into the genetics of adaptive traits for red oak species.</title>
        <authorList>
            <person name="Kapoor B."/>
            <person name="Jenkins J."/>
            <person name="Schmutz J."/>
            <person name="Zhebentyayeva T."/>
            <person name="Kuelheim C."/>
            <person name="Coggeshall M."/>
            <person name="Heim C."/>
            <person name="Lasky J.R."/>
            <person name="Leites L."/>
            <person name="Islam-Faridi N."/>
            <person name="Romero-Severson J."/>
            <person name="DeLeo V.L."/>
            <person name="Lucas S.M."/>
            <person name="Lazic D."/>
            <person name="Gailing O."/>
            <person name="Carlson J."/>
            <person name="Staton M."/>
        </authorList>
    </citation>
    <scope>NUCLEOTIDE SEQUENCE [LARGE SCALE GENOMIC DNA]</scope>
    <source>
        <strain evidence="3">Pseudo-F2</strain>
    </source>
</reference>
<gene>
    <name evidence="3" type="ORF">RGQ29_011111</name>
</gene>
<feature type="region of interest" description="Disordered" evidence="1">
    <location>
        <begin position="321"/>
        <end position="360"/>
    </location>
</feature>
<accession>A0AAN7FWW8</accession>
<feature type="compositionally biased region" description="Basic and acidic residues" evidence="1">
    <location>
        <begin position="245"/>
        <end position="264"/>
    </location>
</feature>
<feature type="compositionally biased region" description="Basic and acidic residues" evidence="1">
    <location>
        <begin position="203"/>
        <end position="228"/>
    </location>
</feature>
<dbReference type="AlphaFoldDB" id="A0AAN7FWW8"/>
<dbReference type="EMBL" id="JAXUIC010000002">
    <property type="protein sequence ID" value="KAK4601863.1"/>
    <property type="molecule type" value="Genomic_DNA"/>
</dbReference>
<sequence>MNYQSTSRNQMPKGFKAKHVLQLVLFLAVVIWLQYQLRQSNSNKDKKGNNYGESIQSKLSEDHGGIILGRKGNAGLSSDGGITDLEDVNLVEEDKRKDDGGGGDDVFDGNVEEEFFHKENEYSRGQFWTREKKENWKELELENKDNNSDIGVGGKGESAGLYNHSVQGGYFKKGHDDSWSSVPDHDKKGDEKGGEVHDEEDDKDPKLKTLVKQGDDKVSERQVKEPQHIEELTDDTLKKVQYEADHLNSNNKEDNNITESKREIAMQPSGTDNNATVLDRNELLDGVLGFHDENGVPPDGSDLSKSVFTDSQDNYANIQHQETISNSSYQSRFSESTNIAEVATEEDLDAADVESRNKEA</sequence>
<evidence type="ECO:0000313" key="3">
    <source>
        <dbReference type="EMBL" id="KAK4601863.1"/>
    </source>
</evidence>